<dbReference type="EMBL" id="CP060828">
    <property type="protein sequence ID" value="QNP71583.1"/>
    <property type="molecule type" value="Genomic_DNA"/>
</dbReference>
<dbReference type="KEGG" id="sroi:IAG44_20545"/>
<organism evidence="1 2">
    <name type="scientific">Streptomyces roseirectus</name>
    <dbReference type="NCBI Taxonomy" id="2768066"/>
    <lineage>
        <taxon>Bacteria</taxon>
        <taxon>Bacillati</taxon>
        <taxon>Actinomycetota</taxon>
        <taxon>Actinomycetes</taxon>
        <taxon>Kitasatosporales</taxon>
        <taxon>Streptomycetaceae</taxon>
        <taxon>Streptomyces</taxon>
    </lineage>
</organism>
<reference evidence="1 2" key="1">
    <citation type="submission" date="2020-08" db="EMBL/GenBank/DDBJ databases">
        <title>A novel species.</title>
        <authorList>
            <person name="Gao J."/>
        </authorList>
    </citation>
    <scope>NUCLEOTIDE SEQUENCE [LARGE SCALE GENOMIC DNA]</scope>
    <source>
        <strain evidence="1 2">CRXT-G-22</strain>
    </source>
</reference>
<proteinExistence type="predicted"/>
<evidence type="ECO:0000313" key="2">
    <source>
        <dbReference type="Proteomes" id="UP000516052"/>
    </source>
</evidence>
<name>A0A7H0IFL7_9ACTN</name>
<dbReference type="Proteomes" id="UP000516052">
    <property type="component" value="Chromosome"/>
</dbReference>
<dbReference type="RefSeq" id="WP_187748552.1">
    <property type="nucleotide sequence ID" value="NZ_CP060828.1"/>
</dbReference>
<accession>A0A7H0IFL7</accession>
<gene>
    <name evidence="1" type="ORF">IAG44_20545</name>
</gene>
<dbReference type="AlphaFoldDB" id="A0A7H0IFL7"/>
<protein>
    <submittedName>
        <fullName evidence="1">Uncharacterized protein</fullName>
    </submittedName>
</protein>
<keyword evidence="2" id="KW-1185">Reference proteome</keyword>
<evidence type="ECO:0000313" key="1">
    <source>
        <dbReference type="EMBL" id="QNP71583.1"/>
    </source>
</evidence>
<sequence length="165" mass="17538">MGNTVSSDDSTASESADRAREVWEVYCGSAKDAVHSLIVDLLHLADVDGHPGGGRYAAERAVEDYGIERFGLFEGVPLPPRTRAFVAEVLPVGYQAWVGVGEGGEPREAGSSLTRLMQAADLATGELGGFLEDMARGECVTADDGTAFRVRRNPFHSAARVARDA</sequence>